<dbReference type="Proteomes" id="UP000192342">
    <property type="component" value="Unassembled WGS sequence"/>
</dbReference>
<reference evidence="3 4" key="1">
    <citation type="submission" date="2013-04" db="EMBL/GenBank/DDBJ databases">
        <title>Oceanococcus atlanticus 22II-S10r2 Genome Sequencing.</title>
        <authorList>
            <person name="Lai Q."/>
            <person name="Li G."/>
            <person name="Shao Z."/>
        </authorList>
    </citation>
    <scope>NUCLEOTIDE SEQUENCE [LARGE SCALE GENOMIC DNA]</scope>
    <source>
        <strain evidence="3 4">22II-S10r2</strain>
    </source>
</reference>
<comment type="caution">
    <text evidence="3">The sequence shown here is derived from an EMBL/GenBank/DDBJ whole genome shotgun (WGS) entry which is preliminary data.</text>
</comment>
<dbReference type="EMBL" id="AQQV01000002">
    <property type="protein sequence ID" value="ORE86948.1"/>
    <property type="molecule type" value="Genomic_DNA"/>
</dbReference>
<keyword evidence="2" id="KW-0732">Signal</keyword>
<keyword evidence="1" id="KW-0472">Membrane</keyword>
<evidence type="ECO:0000313" key="4">
    <source>
        <dbReference type="Proteomes" id="UP000192342"/>
    </source>
</evidence>
<keyword evidence="1" id="KW-1133">Transmembrane helix</keyword>
<evidence type="ECO:0000256" key="1">
    <source>
        <dbReference type="SAM" id="Phobius"/>
    </source>
</evidence>
<organism evidence="3 4">
    <name type="scientific">Oceanococcus atlanticus</name>
    <dbReference type="NCBI Taxonomy" id="1317117"/>
    <lineage>
        <taxon>Bacteria</taxon>
        <taxon>Pseudomonadati</taxon>
        <taxon>Pseudomonadota</taxon>
        <taxon>Gammaproteobacteria</taxon>
        <taxon>Chromatiales</taxon>
        <taxon>Oceanococcaceae</taxon>
        <taxon>Oceanococcus</taxon>
    </lineage>
</organism>
<gene>
    <name evidence="3" type="ORF">ATO7_07912</name>
</gene>
<dbReference type="InterPro" id="IPR046735">
    <property type="entry name" value="PA2779-like"/>
</dbReference>
<protein>
    <recommendedName>
        <fullName evidence="5">PA2779 family protein</fullName>
    </recommendedName>
</protein>
<accession>A0A1Y1SD67</accession>
<feature type="transmembrane region" description="Helical" evidence="1">
    <location>
        <begin position="101"/>
        <end position="121"/>
    </location>
</feature>
<dbReference type="STRING" id="1317117.ATO7_07912"/>
<name>A0A1Y1SD67_9GAMM</name>
<evidence type="ECO:0008006" key="5">
    <source>
        <dbReference type="Google" id="ProtNLM"/>
    </source>
</evidence>
<dbReference type="AlphaFoldDB" id="A0A1Y1SD67"/>
<proteinExistence type="predicted"/>
<feature type="signal peptide" evidence="2">
    <location>
        <begin position="1"/>
        <end position="26"/>
    </location>
</feature>
<evidence type="ECO:0000313" key="3">
    <source>
        <dbReference type="EMBL" id="ORE86948.1"/>
    </source>
</evidence>
<keyword evidence="1" id="KW-0812">Transmembrane</keyword>
<feature type="chain" id="PRO_5012801836" description="PA2779 family protein" evidence="2">
    <location>
        <begin position="27"/>
        <end position="124"/>
    </location>
</feature>
<sequence>MPFRKQAFLAGLISVCAACMPLAVHANAVSTLEFLADAPQSDLHQQVTQRLQSEELHQAMVAMGVEPLEVEQRVAALSQDELAQLNAKLDQLPAGSGVVEVVGLVFIVLMILELVGVTNIFTAF</sequence>
<dbReference type="Pfam" id="PF20332">
    <property type="entry name" value="DUF6627"/>
    <property type="match status" value="1"/>
</dbReference>
<dbReference type="RefSeq" id="WP_083561162.1">
    <property type="nucleotide sequence ID" value="NZ_AQQV01000002.1"/>
</dbReference>
<keyword evidence="4" id="KW-1185">Reference proteome</keyword>
<evidence type="ECO:0000256" key="2">
    <source>
        <dbReference type="SAM" id="SignalP"/>
    </source>
</evidence>
<dbReference type="NCBIfam" id="NF033919">
    <property type="entry name" value="PA2779_fam"/>
    <property type="match status" value="1"/>
</dbReference>
<dbReference type="OrthoDB" id="7651521at2"/>